<feature type="region of interest" description="Disordered" evidence="1">
    <location>
        <begin position="33"/>
        <end position="109"/>
    </location>
</feature>
<dbReference type="GeneID" id="25261952"/>
<comment type="caution">
    <text evidence="3">The sequence shown here is derived from an EMBL/GenBank/DDBJ whole genome shotgun (WGS) entry which is preliminary data.</text>
</comment>
<dbReference type="Proteomes" id="UP000027361">
    <property type="component" value="Unassembled WGS sequence"/>
</dbReference>
<feature type="compositionally biased region" description="Low complexity" evidence="1">
    <location>
        <begin position="517"/>
        <end position="536"/>
    </location>
</feature>
<evidence type="ECO:0000256" key="2">
    <source>
        <dbReference type="SAM" id="Phobius"/>
    </source>
</evidence>
<organism evidence="3 4">
    <name type="scientific">Tilletiaria anomala (strain ATCC 24038 / CBS 436.72 / UBC 951)</name>
    <dbReference type="NCBI Taxonomy" id="1037660"/>
    <lineage>
        <taxon>Eukaryota</taxon>
        <taxon>Fungi</taxon>
        <taxon>Dikarya</taxon>
        <taxon>Basidiomycota</taxon>
        <taxon>Ustilaginomycotina</taxon>
        <taxon>Exobasidiomycetes</taxon>
        <taxon>Georgefischeriales</taxon>
        <taxon>Tilletiariaceae</taxon>
        <taxon>Tilletiaria</taxon>
    </lineage>
</organism>
<dbReference type="HOGENOM" id="CLU_474229_0_0_1"/>
<gene>
    <name evidence="3" type="ORF">K437DRAFT_188063</name>
</gene>
<sequence length="575" mass="60426">MATMKGHLDDPRALRVRSDNMLGTHSLRLHKKRKIDAEVAGSSRHLGARQAGSMSSSSSTWSGSDVSTSLRRHPSSSPASPGNMASTPKDPGTTRTTTHRPHSTATPLTEIKTGTGLLNVTMPAGGFVQCQPAHLGIAVSPNAAVHILIADFHDFYQRLDVSLPAPILDGWQWPAVNFPARTLLRMQVTSSPDNLTSPDYAMYVRRDVVALGSNSTICLDADDRLGSDASPDGADPDSASAATGGGHQSKYSHNTIKGIAGVLGGVLALLLVLVICMSVRRRDEKRKWDEAAALHRISDAGSIARSFGRGHGGYDMGTGPGATVGPALPESAHGQGQGLGNLPSEGGGRLVATSGGRSCGRRRIAWPLSNMGRAILTTPSTAAPPAASASRMAGLRYMAYLVPGLEASRTVAEPGGLEGRPSHDHLRHDPDARGEARRAAADSFEMRNRRVQDGGDGPSLLEEGGKLRDLPSYRQSQWEAKQSRLPKYTLPIDTVSNQYGHPPEPLPSSTRVCPEMGAAAPRAPGAASPPSSRSFASALERPAGDVFAGLQMPLLLPPSAGAEADAQRAGHPVVR</sequence>
<feature type="region of interest" description="Disordered" evidence="1">
    <location>
        <begin position="316"/>
        <end position="348"/>
    </location>
</feature>
<keyword evidence="2" id="KW-0812">Transmembrane</keyword>
<feature type="compositionally biased region" description="Low complexity" evidence="1">
    <location>
        <begin position="86"/>
        <end position="96"/>
    </location>
</feature>
<feature type="region of interest" description="Disordered" evidence="1">
    <location>
        <begin position="227"/>
        <end position="247"/>
    </location>
</feature>
<feature type="transmembrane region" description="Helical" evidence="2">
    <location>
        <begin position="258"/>
        <end position="279"/>
    </location>
</feature>
<name>A0A066VGA5_TILAU</name>
<feature type="compositionally biased region" description="Low complexity" evidence="1">
    <location>
        <begin position="227"/>
        <end position="242"/>
    </location>
</feature>
<protein>
    <submittedName>
        <fullName evidence="3">Uncharacterized protein</fullName>
    </submittedName>
</protein>
<feature type="compositionally biased region" description="Basic and acidic residues" evidence="1">
    <location>
        <begin position="420"/>
        <end position="453"/>
    </location>
</feature>
<feature type="compositionally biased region" description="Gly residues" evidence="1">
    <location>
        <begin position="335"/>
        <end position="348"/>
    </location>
</feature>
<evidence type="ECO:0000313" key="4">
    <source>
        <dbReference type="Proteomes" id="UP000027361"/>
    </source>
</evidence>
<dbReference type="RefSeq" id="XP_013241409.1">
    <property type="nucleotide sequence ID" value="XM_013385955.1"/>
</dbReference>
<accession>A0A066VGA5</accession>
<proteinExistence type="predicted"/>
<evidence type="ECO:0000313" key="3">
    <source>
        <dbReference type="EMBL" id="KDN40511.1"/>
    </source>
</evidence>
<reference evidence="3 4" key="1">
    <citation type="submission" date="2014-05" db="EMBL/GenBank/DDBJ databases">
        <title>Draft genome sequence of a rare smut relative, Tilletiaria anomala UBC 951.</title>
        <authorList>
            <consortium name="DOE Joint Genome Institute"/>
            <person name="Toome M."/>
            <person name="Kuo A."/>
            <person name="Henrissat B."/>
            <person name="Lipzen A."/>
            <person name="Tritt A."/>
            <person name="Yoshinaga Y."/>
            <person name="Zane M."/>
            <person name="Barry K."/>
            <person name="Grigoriev I.V."/>
            <person name="Spatafora J.W."/>
            <person name="Aimea M.C."/>
        </authorList>
    </citation>
    <scope>NUCLEOTIDE SEQUENCE [LARGE SCALE GENOMIC DNA]</scope>
    <source>
        <strain evidence="3 4">UBC 951</strain>
    </source>
</reference>
<evidence type="ECO:0000256" key="1">
    <source>
        <dbReference type="SAM" id="MobiDB-lite"/>
    </source>
</evidence>
<keyword evidence="2" id="KW-0472">Membrane</keyword>
<dbReference type="AlphaFoldDB" id="A0A066VGA5"/>
<dbReference type="InParanoid" id="A0A066VGA5"/>
<feature type="compositionally biased region" description="Polar residues" evidence="1">
    <location>
        <begin position="75"/>
        <end position="85"/>
    </location>
</feature>
<feature type="compositionally biased region" description="Low complexity" evidence="1">
    <location>
        <begin position="53"/>
        <end position="69"/>
    </location>
</feature>
<keyword evidence="2" id="KW-1133">Transmembrane helix</keyword>
<feature type="region of interest" description="Disordered" evidence="1">
    <location>
        <begin position="412"/>
        <end position="468"/>
    </location>
</feature>
<dbReference type="EMBL" id="JMSN01000090">
    <property type="protein sequence ID" value="KDN40511.1"/>
    <property type="molecule type" value="Genomic_DNA"/>
</dbReference>
<keyword evidence="4" id="KW-1185">Reference proteome</keyword>
<feature type="region of interest" description="Disordered" evidence="1">
    <location>
        <begin position="493"/>
        <end position="536"/>
    </location>
</feature>